<feature type="transmembrane region" description="Helical" evidence="1">
    <location>
        <begin position="157"/>
        <end position="175"/>
    </location>
</feature>
<name>A0A9N8ZC61_9GLOM</name>
<dbReference type="EMBL" id="CAJVPI010000150">
    <property type="protein sequence ID" value="CAG8489983.1"/>
    <property type="molecule type" value="Genomic_DNA"/>
</dbReference>
<reference evidence="2" key="1">
    <citation type="submission" date="2021-06" db="EMBL/GenBank/DDBJ databases">
        <authorList>
            <person name="Kallberg Y."/>
            <person name="Tangrot J."/>
            <person name="Rosling A."/>
        </authorList>
    </citation>
    <scope>NUCLEOTIDE SEQUENCE</scope>
    <source>
        <strain evidence="2">BR232B</strain>
    </source>
</reference>
<feature type="transmembrane region" description="Helical" evidence="1">
    <location>
        <begin position="240"/>
        <end position="261"/>
    </location>
</feature>
<protein>
    <submittedName>
        <fullName evidence="2">11203_t:CDS:1</fullName>
    </submittedName>
</protein>
<feature type="transmembrane region" description="Helical" evidence="1">
    <location>
        <begin position="117"/>
        <end position="137"/>
    </location>
</feature>
<keyword evidence="3" id="KW-1185">Reference proteome</keyword>
<keyword evidence="1" id="KW-0812">Transmembrane</keyword>
<evidence type="ECO:0000313" key="2">
    <source>
        <dbReference type="EMBL" id="CAG8489983.1"/>
    </source>
</evidence>
<dbReference type="OrthoDB" id="2384193at2759"/>
<dbReference type="AlphaFoldDB" id="A0A9N8ZC61"/>
<dbReference type="Proteomes" id="UP000789739">
    <property type="component" value="Unassembled WGS sequence"/>
</dbReference>
<gene>
    <name evidence="2" type="ORF">PBRASI_LOCUS2048</name>
</gene>
<organism evidence="2 3">
    <name type="scientific">Paraglomus brasilianum</name>
    <dbReference type="NCBI Taxonomy" id="144538"/>
    <lineage>
        <taxon>Eukaryota</taxon>
        <taxon>Fungi</taxon>
        <taxon>Fungi incertae sedis</taxon>
        <taxon>Mucoromycota</taxon>
        <taxon>Glomeromycotina</taxon>
        <taxon>Glomeromycetes</taxon>
        <taxon>Paraglomerales</taxon>
        <taxon>Paraglomeraceae</taxon>
        <taxon>Paraglomus</taxon>
    </lineage>
</organism>
<accession>A0A9N8ZC61</accession>
<feature type="transmembrane region" description="Helical" evidence="1">
    <location>
        <begin position="273"/>
        <end position="296"/>
    </location>
</feature>
<proteinExistence type="predicted"/>
<comment type="caution">
    <text evidence="2">The sequence shown here is derived from an EMBL/GenBank/DDBJ whole genome shotgun (WGS) entry which is preliminary data.</text>
</comment>
<evidence type="ECO:0000313" key="3">
    <source>
        <dbReference type="Proteomes" id="UP000789739"/>
    </source>
</evidence>
<feature type="transmembrane region" description="Helical" evidence="1">
    <location>
        <begin position="187"/>
        <end position="205"/>
    </location>
</feature>
<sequence length="390" mass="44938">MDLGMVHTTHLGYGQIRKFTITSFKKTGIKVYDCLLYPHYFAFTNSDICCKLQVYDVSFVILRYDESYIAIKFDGLEWKPIPTDNVSSSANGDYKVVERPADMWSETHQRIRTVMQFLLCFCFSAQTGSLYLVQAFWSHLASQWGNAPFVGSLELKIYFVWVVLSAVILPASLLISKGYNPTYLSETVPEFVFSIQLTVLFMIALRNDRKMRRLFAVVRENPTIRETIFQLTYFIEMNKYLMIGIAALCVSMILLCLNMFIRESHFATMIFWPDLLMAVFNFGVFLLWVLMIMIVYPRYYITGLVDNNTLSTRALSRLSTTVDRKTRQKPSVSNQVTVKKSIDRTHQRYSLSSPDSQLNTATIACRTSRGDRTSVNRATRSTLTTVFEHN</sequence>
<keyword evidence="1" id="KW-1133">Transmembrane helix</keyword>
<evidence type="ECO:0000256" key="1">
    <source>
        <dbReference type="SAM" id="Phobius"/>
    </source>
</evidence>
<keyword evidence="1" id="KW-0472">Membrane</keyword>